<protein>
    <submittedName>
        <fullName evidence="1">Uncharacterized protein</fullName>
    </submittedName>
</protein>
<dbReference type="InParanoid" id="B4NAV0"/>
<dbReference type="HOGENOM" id="CLU_765647_0_0_1"/>
<reference evidence="1 2" key="1">
    <citation type="journal article" date="2007" name="Nature">
        <title>Evolution of genes and genomes on the Drosophila phylogeny.</title>
        <authorList>
            <consortium name="Drosophila 12 Genomes Consortium"/>
            <person name="Clark A.G."/>
            <person name="Eisen M.B."/>
            <person name="Smith D.R."/>
            <person name="Bergman C.M."/>
            <person name="Oliver B."/>
            <person name="Markow T.A."/>
            <person name="Kaufman T.C."/>
            <person name="Kellis M."/>
            <person name="Gelbart W."/>
            <person name="Iyer V.N."/>
            <person name="Pollard D.A."/>
            <person name="Sackton T.B."/>
            <person name="Larracuente A.M."/>
            <person name="Singh N.D."/>
            <person name="Abad J.P."/>
            <person name="Abt D.N."/>
            <person name="Adryan B."/>
            <person name="Aguade M."/>
            <person name="Akashi H."/>
            <person name="Anderson W.W."/>
            <person name="Aquadro C.F."/>
            <person name="Ardell D.H."/>
            <person name="Arguello R."/>
            <person name="Artieri C.G."/>
            <person name="Barbash D.A."/>
            <person name="Barker D."/>
            <person name="Barsanti P."/>
            <person name="Batterham P."/>
            <person name="Batzoglou S."/>
            <person name="Begun D."/>
            <person name="Bhutkar A."/>
            <person name="Blanco E."/>
            <person name="Bosak S.A."/>
            <person name="Bradley R.K."/>
            <person name="Brand A.D."/>
            <person name="Brent M.R."/>
            <person name="Brooks A.N."/>
            <person name="Brown R.H."/>
            <person name="Butlin R.K."/>
            <person name="Caggese C."/>
            <person name="Calvi B.R."/>
            <person name="Bernardo de Carvalho A."/>
            <person name="Caspi A."/>
            <person name="Castrezana S."/>
            <person name="Celniker S.E."/>
            <person name="Chang J.L."/>
            <person name="Chapple C."/>
            <person name="Chatterji S."/>
            <person name="Chinwalla A."/>
            <person name="Civetta A."/>
            <person name="Clifton S.W."/>
            <person name="Comeron J.M."/>
            <person name="Costello J.C."/>
            <person name="Coyne J.A."/>
            <person name="Daub J."/>
            <person name="David R.G."/>
            <person name="Delcher A.L."/>
            <person name="Delehaunty K."/>
            <person name="Do C.B."/>
            <person name="Ebling H."/>
            <person name="Edwards K."/>
            <person name="Eickbush T."/>
            <person name="Evans J.D."/>
            <person name="Filipski A."/>
            <person name="Findeiss S."/>
            <person name="Freyhult E."/>
            <person name="Fulton L."/>
            <person name="Fulton R."/>
            <person name="Garcia A.C."/>
            <person name="Gardiner A."/>
            <person name="Garfield D.A."/>
            <person name="Garvin B.E."/>
            <person name="Gibson G."/>
            <person name="Gilbert D."/>
            <person name="Gnerre S."/>
            <person name="Godfrey J."/>
            <person name="Good R."/>
            <person name="Gotea V."/>
            <person name="Gravely B."/>
            <person name="Greenberg A.J."/>
            <person name="Griffiths-Jones S."/>
            <person name="Gross S."/>
            <person name="Guigo R."/>
            <person name="Gustafson E.A."/>
            <person name="Haerty W."/>
            <person name="Hahn M.W."/>
            <person name="Halligan D.L."/>
            <person name="Halpern A.L."/>
            <person name="Halter G.M."/>
            <person name="Han M.V."/>
            <person name="Heger A."/>
            <person name="Hillier L."/>
            <person name="Hinrichs A.S."/>
            <person name="Holmes I."/>
            <person name="Hoskins R.A."/>
            <person name="Hubisz M.J."/>
            <person name="Hultmark D."/>
            <person name="Huntley M.A."/>
            <person name="Jaffe D.B."/>
            <person name="Jagadeeshan S."/>
            <person name="Jeck W.R."/>
            <person name="Johnson J."/>
            <person name="Jones C.D."/>
            <person name="Jordan W.C."/>
            <person name="Karpen G.H."/>
            <person name="Kataoka E."/>
            <person name="Keightley P.D."/>
            <person name="Kheradpour P."/>
            <person name="Kirkness E.F."/>
            <person name="Koerich L.B."/>
            <person name="Kristiansen K."/>
            <person name="Kudrna D."/>
            <person name="Kulathinal R.J."/>
            <person name="Kumar S."/>
            <person name="Kwok R."/>
            <person name="Lander E."/>
            <person name="Langley C.H."/>
            <person name="Lapoint R."/>
            <person name="Lazzaro B.P."/>
            <person name="Lee S.J."/>
            <person name="Levesque L."/>
            <person name="Li R."/>
            <person name="Lin C.F."/>
            <person name="Lin M.F."/>
            <person name="Lindblad-Toh K."/>
            <person name="Llopart A."/>
            <person name="Long M."/>
            <person name="Low L."/>
            <person name="Lozovsky E."/>
            <person name="Lu J."/>
            <person name="Luo M."/>
            <person name="Machado C.A."/>
            <person name="Makalowski W."/>
            <person name="Marzo M."/>
            <person name="Matsuda M."/>
            <person name="Matzkin L."/>
            <person name="McAllister B."/>
            <person name="McBride C.S."/>
            <person name="McKernan B."/>
            <person name="McKernan K."/>
            <person name="Mendez-Lago M."/>
            <person name="Minx P."/>
            <person name="Mollenhauer M.U."/>
            <person name="Montooth K."/>
            <person name="Mount S.M."/>
            <person name="Mu X."/>
            <person name="Myers E."/>
            <person name="Negre B."/>
            <person name="Newfeld S."/>
            <person name="Nielsen R."/>
            <person name="Noor M.A."/>
            <person name="O'Grady P."/>
            <person name="Pachter L."/>
            <person name="Papaceit M."/>
            <person name="Parisi M.J."/>
            <person name="Parisi M."/>
            <person name="Parts L."/>
            <person name="Pedersen J.S."/>
            <person name="Pesole G."/>
            <person name="Phillippy A.M."/>
            <person name="Ponting C.P."/>
            <person name="Pop M."/>
            <person name="Porcelli D."/>
            <person name="Powell J.R."/>
            <person name="Prohaska S."/>
            <person name="Pruitt K."/>
            <person name="Puig M."/>
            <person name="Quesneville H."/>
            <person name="Ram K.R."/>
            <person name="Rand D."/>
            <person name="Rasmussen M.D."/>
            <person name="Reed L.K."/>
            <person name="Reenan R."/>
            <person name="Reily A."/>
            <person name="Remington K.A."/>
            <person name="Rieger T.T."/>
            <person name="Ritchie M.G."/>
            <person name="Robin C."/>
            <person name="Rogers Y.H."/>
            <person name="Rohde C."/>
            <person name="Rozas J."/>
            <person name="Rubenfield M.J."/>
            <person name="Ruiz A."/>
            <person name="Russo S."/>
            <person name="Salzberg S.L."/>
            <person name="Sanchez-Gracia A."/>
            <person name="Saranga D.J."/>
            <person name="Sato H."/>
            <person name="Schaeffer S.W."/>
            <person name="Schatz M.C."/>
            <person name="Schlenke T."/>
            <person name="Schwartz R."/>
            <person name="Segarra C."/>
            <person name="Singh R.S."/>
            <person name="Sirot L."/>
            <person name="Sirota M."/>
            <person name="Sisneros N.B."/>
            <person name="Smith C.D."/>
            <person name="Smith T.F."/>
            <person name="Spieth J."/>
            <person name="Stage D.E."/>
            <person name="Stark A."/>
            <person name="Stephan W."/>
            <person name="Strausberg R.L."/>
            <person name="Strempel S."/>
            <person name="Sturgill D."/>
            <person name="Sutton G."/>
            <person name="Sutton G.G."/>
            <person name="Tao W."/>
            <person name="Teichmann S."/>
            <person name="Tobari Y.N."/>
            <person name="Tomimura Y."/>
            <person name="Tsolas J.M."/>
            <person name="Valente V.L."/>
            <person name="Venter E."/>
            <person name="Venter J.C."/>
            <person name="Vicario S."/>
            <person name="Vieira F.G."/>
            <person name="Vilella A.J."/>
            <person name="Villasante A."/>
            <person name="Walenz B."/>
            <person name="Wang J."/>
            <person name="Wasserman M."/>
            <person name="Watts T."/>
            <person name="Wilson D."/>
            <person name="Wilson R.K."/>
            <person name="Wing R.A."/>
            <person name="Wolfner M.F."/>
            <person name="Wong A."/>
            <person name="Wong G.K."/>
            <person name="Wu C.I."/>
            <person name="Wu G."/>
            <person name="Yamamoto D."/>
            <person name="Yang H.P."/>
            <person name="Yang S.P."/>
            <person name="Yorke J.A."/>
            <person name="Yoshida K."/>
            <person name="Zdobnov E."/>
            <person name="Zhang P."/>
            <person name="Zhang Y."/>
            <person name="Zimin A.V."/>
            <person name="Baldwin J."/>
            <person name="Abdouelleil A."/>
            <person name="Abdulkadir J."/>
            <person name="Abebe A."/>
            <person name="Abera B."/>
            <person name="Abreu J."/>
            <person name="Acer S.C."/>
            <person name="Aftuck L."/>
            <person name="Alexander A."/>
            <person name="An P."/>
            <person name="Anderson E."/>
            <person name="Anderson S."/>
            <person name="Arachi H."/>
            <person name="Azer M."/>
            <person name="Bachantsang P."/>
            <person name="Barry A."/>
            <person name="Bayul T."/>
            <person name="Berlin A."/>
            <person name="Bessette D."/>
            <person name="Bloom T."/>
            <person name="Blye J."/>
            <person name="Boguslavskiy L."/>
            <person name="Bonnet C."/>
            <person name="Boukhgalter B."/>
            <person name="Bourzgui I."/>
            <person name="Brown A."/>
            <person name="Cahill P."/>
            <person name="Channer S."/>
            <person name="Cheshatsang Y."/>
            <person name="Chuda L."/>
            <person name="Citroen M."/>
            <person name="Collymore A."/>
            <person name="Cooke P."/>
            <person name="Costello M."/>
            <person name="D'Aco K."/>
            <person name="Daza R."/>
            <person name="De Haan G."/>
            <person name="DeGray S."/>
            <person name="DeMaso C."/>
            <person name="Dhargay N."/>
            <person name="Dooley K."/>
            <person name="Dooley E."/>
            <person name="Doricent M."/>
            <person name="Dorje P."/>
            <person name="Dorjee K."/>
            <person name="Dupes A."/>
            <person name="Elong R."/>
            <person name="Falk J."/>
            <person name="Farina A."/>
            <person name="Faro S."/>
            <person name="Ferguson D."/>
            <person name="Fisher S."/>
            <person name="Foley C.D."/>
            <person name="Franke A."/>
            <person name="Friedrich D."/>
            <person name="Gadbois L."/>
            <person name="Gearin G."/>
            <person name="Gearin C.R."/>
            <person name="Giannoukos G."/>
            <person name="Goode T."/>
            <person name="Graham J."/>
            <person name="Grandbois E."/>
            <person name="Grewal S."/>
            <person name="Gyaltsen K."/>
            <person name="Hafez N."/>
            <person name="Hagos B."/>
            <person name="Hall J."/>
            <person name="Henson C."/>
            <person name="Hollinger A."/>
            <person name="Honan T."/>
            <person name="Huard M.D."/>
            <person name="Hughes L."/>
            <person name="Hurhula B."/>
            <person name="Husby M.E."/>
            <person name="Kamat A."/>
            <person name="Kanga B."/>
            <person name="Kashin S."/>
            <person name="Khazanovich D."/>
            <person name="Kisner P."/>
            <person name="Lance K."/>
            <person name="Lara M."/>
            <person name="Lee W."/>
            <person name="Lennon N."/>
            <person name="Letendre F."/>
            <person name="LeVine R."/>
            <person name="Lipovsky A."/>
            <person name="Liu X."/>
            <person name="Liu J."/>
            <person name="Liu S."/>
            <person name="Lokyitsang T."/>
            <person name="Lokyitsang Y."/>
            <person name="Lubonja R."/>
            <person name="Lui A."/>
            <person name="MacDonald P."/>
            <person name="Magnisalis V."/>
            <person name="Maru K."/>
            <person name="Matthews C."/>
            <person name="McCusker W."/>
            <person name="McDonough S."/>
            <person name="Mehta T."/>
            <person name="Meldrim J."/>
            <person name="Meneus L."/>
            <person name="Mihai O."/>
            <person name="Mihalev A."/>
            <person name="Mihova T."/>
            <person name="Mittelman R."/>
            <person name="Mlenga V."/>
            <person name="Montmayeur A."/>
            <person name="Mulrain L."/>
            <person name="Navidi A."/>
            <person name="Naylor J."/>
            <person name="Negash T."/>
            <person name="Nguyen T."/>
            <person name="Nguyen N."/>
            <person name="Nicol R."/>
            <person name="Norbu C."/>
            <person name="Norbu N."/>
            <person name="Novod N."/>
            <person name="O'Neill B."/>
            <person name="Osman S."/>
            <person name="Markiewicz E."/>
            <person name="Oyono O.L."/>
            <person name="Patti C."/>
            <person name="Phunkhang P."/>
            <person name="Pierre F."/>
            <person name="Priest M."/>
            <person name="Raghuraman S."/>
            <person name="Rege F."/>
            <person name="Reyes R."/>
            <person name="Rise C."/>
            <person name="Rogov P."/>
            <person name="Ross K."/>
            <person name="Ryan E."/>
            <person name="Settipalli S."/>
            <person name="Shea T."/>
            <person name="Sherpa N."/>
            <person name="Shi L."/>
            <person name="Shih D."/>
            <person name="Sparrow T."/>
            <person name="Spaulding J."/>
            <person name="Stalker J."/>
            <person name="Stange-Thomann N."/>
            <person name="Stavropoulos S."/>
            <person name="Stone C."/>
            <person name="Strader C."/>
            <person name="Tesfaye S."/>
            <person name="Thomson T."/>
            <person name="Thoulutsang Y."/>
            <person name="Thoulutsang D."/>
            <person name="Topham K."/>
            <person name="Topping I."/>
            <person name="Tsamla T."/>
            <person name="Vassiliev H."/>
            <person name="Vo A."/>
            <person name="Wangchuk T."/>
            <person name="Wangdi T."/>
            <person name="Weiand M."/>
            <person name="Wilkinson J."/>
            <person name="Wilson A."/>
            <person name="Yadav S."/>
            <person name="Young G."/>
            <person name="Yu Q."/>
            <person name="Zembek L."/>
            <person name="Zhong D."/>
            <person name="Zimmer A."/>
            <person name="Zwirko Z."/>
            <person name="Jaffe D.B."/>
            <person name="Alvarez P."/>
            <person name="Brockman W."/>
            <person name="Butler J."/>
            <person name="Chin C."/>
            <person name="Gnerre S."/>
            <person name="Grabherr M."/>
            <person name="Kleber M."/>
            <person name="Mauceli E."/>
            <person name="MacCallum I."/>
        </authorList>
    </citation>
    <scope>NUCLEOTIDE SEQUENCE [LARGE SCALE GENOMIC DNA]</scope>
    <source>
        <strain evidence="2">Tucson 14030-0811.24</strain>
    </source>
</reference>
<dbReference type="PhylomeDB" id="B4NAV0"/>
<keyword evidence="2" id="KW-1185">Reference proteome</keyword>
<dbReference type="OMA" id="LCEFQKA"/>
<dbReference type="AlphaFoldDB" id="B4NAV0"/>
<evidence type="ECO:0000313" key="1">
    <source>
        <dbReference type="EMBL" id="EDW80914.1"/>
    </source>
</evidence>
<dbReference type="eggNOG" id="ENOG502T87T">
    <property type="taxonomic scope" value="Eukaryota"/>
</dbReference>
<dbReference type="EMBL" id="CH964232">
    <property type="protein sequence ID" value="EDW80914.1"/>
    <property type="molecule type" value="Genomic_DNA"/>
</dbReference>
<dbReference type="OrthoDB" id="8056520at2759"/>
<proteinExistence type="predicted"/>
<accession>B4NAV0</accession>
<name>B4NAV0_DROWI</name>
<gene>
    <name evidence="1" type="primary">Dwil\GK19185</name>
    <name evidence="1" type="ORF">Dwil_GK19185</name>
</gene>
<sequence>MAPKKKIRDLKKLYEERWQYPPAIKAKKIKYTACGELARYGIKEPYEPCWKFPLATSTNVRFGPCWEYPPERYKRRPLPPPCRGSRAPPELLEPCFTKCETLYTRFDFQLEQCVHEQILVIQQKYSNLELQLTEAKAFQIEKAEQMRYQAIRYQLLTSSACCTKIYPEYLSKMAEERALCEFQKAYDAINQSNNELGSSVLDIDNSMPELEKRLKKIDRSLRSPFLMELHTVLETIENLSNYFFGVTRKLKIWAQLMQPTNEHSIEDYLALLKMNQDFSSLMRAGSEKCTCKRCDNKNPLLPYVPCWSQPSIVDDSIKKRPIKDFLCSLPIAFRPKAFEESSSSSKLQDISVSSTKP</sequence>
<dbReference type="Proteomes" id="UP000007798">
    <property type="component" value="Unassembled WGS sequence"/>
</dbReference>
<evidence type="ECO:0000313" key="2">
    <source>
        <dbReference type="Proteomes" id="UP000007798"/>
    </source>
</evidence>
<dbReference type="KEGG" id="dwi:6648109"/>
<organism evidence="1 2">
    <name type="scientific">Drosophila willistoni</name>
    <name type="common">Fruit fly</name>
    <dbReference type="NCBI Taxonomy" id="7260"/>
    <lineage>
        <taxon>Eukaryota</taxon>
        <taxon>Metazoa</taxon>
        <taxon>Ecdysozoa</taxon>
        <taxon>Arthropoda</taxon>
        <taxon>Hexapoda</taxon>
        <taxon>Insecta</taxon>
        <taxon>Pterygota</taxon>
        <taxon>Neoptera</taxon>
        <taxon>Endopterygota</taxon>
        <taxon>Diptera</taxon>
        <taxon>Brachycera</taxon>
        <taxon>Muscomorpha</taxon>
        <taxon>Ephydroidea</taxon>
        <taxon>Drosophilidae</taxon>
        <taxon>Drosophila</taxon>
        <taxon>Sophophora</taxon>
    </lineage>
</organism>